<dbReference type="AlphaFoldDB" id="A0A5M9ZD83"/>
<dbReference type="EMBL" id="RZJP01000003">
    <property type="protein sequence ID" value="KAA8815927.1"/>
    <property type="molecule type" value="Genomic_DNA"/>
</dbReference>
<name>A0A5M9ZD83_9BIFI</name>
<dbReference type="RefSeq" id="WP_150394470.1">
    <property type="nucleotide sequence ID" value="NZ_RZJP01000003.1"/>
</dbReference>
<sequence length="114" mass="12678">MTNEFPVEVLDTRPRHRRPTQLRRPATPQLCRSAILSSCAAAVPSGYALAVPFNAFFSVFGVERHDDTSLLPRRLFDVLSKWLFSNDSAMAGIARTAPVADLSAVQREKPPKLR</sequence>
<gene>
    <name evidence="1" type="ORF">EMB92_08245</name>
</gene>
<organism evidence="1 2">
    <name type="scientific">Bifidobacterium callitrichos</name>
    <dbReference type="NCBI Taxonomy" id="762209"/>
    <lineage>
        <taxon>Bacteria</taxon>
        <taxon>Bacillati</taxon>
        <taxon>Actinomycetota</taxon>
        <taxon>Actinomycetes</taxon>
        <taxon>Bifidobacteriales</taxon>
        <taxon>Bifidobacteriaceae</taxon>
        <taxon>Bifidobacterium</taxon>
    </lineage>
</organism>
<protein>
    <submittedName>
        <fullName evidence="1">Uncharacterized protein</fullName>
    </submittedName>
</protein>
<reference evidence="1 2" key="1">
    <citation type="journal article" date="2019" name="Syst. Appl. Microbiol.">
        <title>Characterization of Bifidobacterium species in feaces of the Egyptian fruit bat: Description of B. vespertilionis sp. nov. and B. rousetti sp. nov.</title>
        <authorList>
            <person name="Modesto M."/>
            <person name="Satti M."/>
            <person name="Watanabe K."/>
            <person name="Puglisi E."/>
            <person name="Morelli L."/>
            <person name="Huang C.-H."/>
            <person name="Liou J.-S."/>
            <person name="Miyashita M."/>
            <person name="Tamura T."/>
            <person name="Saito S."/>
            <person name="Mori K."/>
            <person name="Huang L."/>
            <person name="Sciavilla P."/>
            <person name="Sandri C."/>
            <person name="Spiezio C."/>
            <person name="Vitali F."/>
            <person name="Cavalieri D."/>
            <person name="Perpetuini G."/>
            <person name="Tofalo R."/>
            <person name="Bonetti A."/>
            <person name="Arita M."/>
            <person name="Mattarelli P."/>
        </authorList>
    </citation>
    <scope>NUCLEOTIDE SEQUENCE [LARGE SCALE GENOMIC DNA]</scope>
    <source>
        <strain evidence="1 2">RST27</strain>
    </source>
</reference>
<dbReference type="Proteomes" id="UP000326060">
    <property type="component" value="Unassembled WGS sequence"/>
</dbReference>
<accession>A0A5M9ZD83</accession>
<evidence type="ECO:0000313" key="1">
    <source>
        <dbReference type="EMBL" id="KAA8815927.1"/>
    </source>
</evidence>
<proteinExistence type="predicted"/>
<evidence type="ECO:0000313" key="2">
    <source>
        <dbReference type="Proteomes" id="UP000326060"/>
    </source>
</evidence>
<comment type="caution">
    <text evidence="1">The sequence shown here is derived from an EMBL/GenBank/DDBJ whole genome shotgun (WGS) entry which is preliminary data.</text>
</comment>